<dbReference type="EMBL" id="PSZG01000001">
    <property type="protein sequence ID" value="RKO78318.1"/>
    <property type="molecule type" value="Genomic_DNA"/>
</dbReference>
<dbReference type="GO" id="GO:0016747">
    <property type="term" value="F:acyltransferase activity, transferring groups other than amino-acyl groups"/>
    <property type="evidence" value="ECO:0007669"/>
    <property type="project" value="UniProtKB-ARBA"/>
</dbReference>
<evidence type="ECO:0000256" key="3">
    <source>
        <dbReference type="ARBA" id="ARBA00022737"/>
    </source>
</evidence>
<dbReference type="InterPro" id="IPR018357">
    <property type="entry name" value="Hexapep_transf_CS"/>
</dbReference>
<dbReference type="Gene3D" id="2.160.10.10">
    <property type="entry name" value="Hexapeptide repeat proteins"/>
    <property type="match status" value="1"/>
</dbReference>
<dbReference type="InterPro" id="IPR001451">
    <property type="entry name" value="Hexapep"/>
</dbReference>
<evidence type="ECO:0000256" key="1">
    <source>
        <dbReference type="ARBA" id="ARBA00007274"/>
    </source>
</evidence>
<dbReference type="CDD" id="cd03349">
    <property type="entry name" value="LbH_XAT"/>
    <property type="match status" value="1"/>
</dbReference>
<evidence type="ECO:0000256" key="2">
    <source>
        <dbReference type="ARBA" id="ARBA00022679"/>
    </source>
</evidence>
<dbReference type="OrthoDB" id="9815592at2"/>
<evidence type="ECO:0000313" key="5">
    <source>
        <dbReference type="EMBL" id="RKO78318.1"/>
    </source>
</evidence>
<comment type="caution">
    <text evidence="5">The sequence shown here is derived from an EMBL/GenBank/DDBJ whole genome shotgun (WGS) entry which is preliminary data.</text>
</comment>
<sequence>MNYPFTFRWTKKHENFCISKKIFLDSIFRIKNVYKKRNLLLLRPGKKITLTCDIFAEPYATMPHKSFCSIGAYSYSSSAFPNEMSIGRFCSIASKVTIMGTMHPTDRFTTSPLTYNKEFSKILKLENENNIHEFNENLPLPTIGHDVWIGENVVLKGGITIGHGAIVGANAVVTKNVPPYAVVIGVPAKVIRFRFNNDIIEKLLSLAWWEYQYTDIPFRHLHDIKDFIFSLENKIENKEIHKKAHAKINLSDEFMNL</sequence>
<dbReference type="AlphaFoldDB" id="A0A8B3FK34"/>
<reference evidence="5 6" key="1">
    <citation type="journal article" date="2018" name="BMC Genomics">
        <title>High genomic variability in the plant pathogenic bacterium Pectobacterium parmentieri deciphered from de novo assembled complete genomes.</title>
        <authorList>
            <person name="Zoledowska S."/>
            <person name="Motyka-Pomagruk A."/>
            <person name="Sledz W."/>
            <person name="Mengoni A."/>
            <person name="Lojkowska E."/>
        </authorList>
    </citation>
    <scope>NUCLEOTIDE SEQUENCE [LARGE SCALE GENOMIC DNA]</scope>
    <source>
        <strain evidence="5 6">IFB5626</strain>
    </source>
</reference>
<dbReference type="InterPro" id="IPR050179">
    <property type="entry name" value="Trans_hexapeptide_repeat"/>
</dbReference>
<protein>
    <submittedName>
        <fullName evidence="5">Antibiotic acetyltransferase</fullName>
    </submittedName>
</protein>
<dbReference type="InterPro" id="IPR011004">
    <property type="entry name" value="Trimer_LpxA-like_sf"/>
</dbReference>
<keyword evidence="4" id="KW-0012">Acyltransferase</keyword>
<dbReference type="PANTHER" id="PTHR43300:SF11">
    <property type="entry name" value="ACETYLTRANSFERASE RV3034C-RELATED"/>
    <property type="match status" value="1"/>
</dbReference>
<evidence type="ECO:0000313" key="6">
    <source>
        <dbReference type="Proteomes" id="UP000269665"/>
    </source>
</evidence>
<dbReference type="RefSeq" id="WP_033072467.1">
    <property type="nucleotide sequence ID" value="NZ_CP015749.1"/>
</dbReference>
<dbReference type="GeneID" id="45851657"/>
<dbReference type="PANTHER" id="PTHR43300">
    <property type="entry name" value="ACETYLTRANSFERASE"/>
    <property type="match status" value="1"/>
</dbReference>
<accession>A0A8B3FK34</accession>
<dbReference type="Proteomes" id="UP000269665">
    <property type="component" value="Unassembled WGS sequence"/>
</dbReference>
<gene>
    <name evidence="5" type="ORF">C5E00_16805</name>
</gene>
<dbReference type="Pfam" id="PF00132">
    <property type="entry name" value="Hexapep"/>
    <property type="match status" value="1"/>
</dbReference>
<dbReference type="PROSITE" id="PS00101">
    <property type="entry name" value="HEXAPEP_TRANSFERASES"/>
    <property type="match status" value="1"/>
</dbReference>
<evidence type="ECO:0000256" key="4">
    <source>
        <dbReference type="ARBA" id="ARBA00023315"/>
    </source>
</evidence>
<name>A0A8B3FK34_PECPM</name>
<comment type="similarity">
    <text evidence="1">Belongs to the transferase hexapeptide repeat family.</text>
</comment>
<keyword evidence="3" id="KW-0677">Repeat</keyword>
<dbReference type="KEGG" id="ppar:A8F97_19545"/>
<proteinExistence type="inferred from homology"/>
<keyword evidence="2 5" id="KW-0808">Transferase</keyword>
<organism evidence="5 6">
    <name type="scientific">Pectobacterium parmentieri</name>
    <dbReference type="NCBI Taxonomy" id="1905730"/>
    <lineage>
        <taxon>Bacteria</taxon>
        <taxon>Pseudomonadati</taxon>
        <taxon>Pseudomonadota</taxon>
        <taxon>Gammaproteobacteria</taxon>
        <taxon>Enterobacterales</taxon>
        <taxon>Pectobacteriaceae</taxon>
        <taxon>Pectobacterium</taxon>
    </lineage>
</organism>
<dbReference type="SUPFAM" id="SSF51161">
    <property type="entry name" value="Trimeric LpxA-like enzymes"/>
    <property type="match status" value="1"/>
</dbReference>